<feature type="transmembrane region" description="Helical" evidence="9">
    <location>
        <begin position="479"/>
        <end position="501"/>
    </location>
</feature>
<sequence>MAVTDLMVTQAIVENNTAAFTDMVEQDEKVIARKIGSITVLHLASRIGNAEIVSIILELRPEMVTAENNDNSETPLHEACRMGHEKVVRLIMKKDQWVAIKRNCDNQSPLFLACSYGHFQIVDFLLNHTSWLLGIIDDVACLHVAVSKGRTDIAKKLLEKCPDLANRKDINGSLPLHCACKKGQLEISKMLLGMDPDQALQFDNNGYTPLHLAVINGNLTVLEEFASTVPFSFQIQSKDRENVFHLTMRFNKLDAFKYVDGVLKGTDLFYQLDKFGNTIQHLAQIRGFPQFAEYMSERKEQIDHQESENHSGLRNQTELAMTAETVVSHINLPENQVEAVPLEGEAHSFFELEMDRSASFARETTNVEEKQNTPPKNQPKREHLKLHREALQNARNTVTLVNILITTVTFAAGMNPPGGVYQDGARHLLGKAIMGKKRAFKIFAISNHIALFVSLCIVVVLVSIIPFKQKPLKRILAAAHKVTWVALSFMAVSYVAATWVIMPTPYENHRMNWVLEALLSICAGTLGVTFFGLGVMLMKHQLKKYKWRKGKLHLIINAHEAKLTNLHNLSLSTNSDVYSCSTGFHAL</sequence>
<evidence type="ECO:0000256" key="5">
    <source>
        <dbReference type="ARBA" id="ARBA00023043"/>
    </source>
</evidence>
<protein>
    <submittedName>
        <fullName evidence="11">Ankyrin repeat-containing protein</fullName>
    </submittedName>
</protein>
<dbReference type="Proteomes" id="UP001151760">
    <property type="component" value="Unassembled WGS sequence"/>
</dbReference>
<dbReference type="PROSITE" id="PS50297">
    <property type="entry name" value="ANK_REP_REGION"/>
    <property type="match status" value="3"/>
</dbReference>
<evidence type="ECO:0000256" key="6">
    <source>
        <dbReference type="ARBA" id="ARBA00023136"/>
    </source>
</evidence>
<name>A0ABQ4XA85_9ASTR</name>
<dbReference type="Gene3D" id="1.25.40.20">
    <property type="entry name" value="Ankyrin repeat-containing domain"/>
    <property type="match status" value="2"/>
</dbReference>
<dbReference type="PROSITE" id="PS50088">
    <property type="entry name" value="ANK_REPEAT"/>
    <property type="match status" value="3"/>
</dbReference>
<feature type="transmembrane region" description="Helical" evidence="9">
    <location>
        <begin position="449"/>
        <end position="467"/>
    </location>
</feature>
<evidence type="ECO:0000256" key="8">
    <source>
        <dbReference type="SAM" id="MobiDB-lite"/>
    </source>
</evidence>
<dbReference type="InterPro" id="IPR002110">
    <property type="entry name" value="Ankyrin_rpt"/>
</dbReference>
<evidence type="ECO:0000313" key="11">
    <source>
        <dbReference type="EMBL" id="GJS62179.1"/>
    </source>
</evidence>
<dbReference type="PANTHER" id="PTHR24186">
    <property type="entry name" value="PROTEIN PHOSPHATASE 1 REGULATORY SUBUNIT"/>
    <property type="match status" value="1"/>
</dbReference>
<dbReference type="SUPFAM" id="SSF48403">
    <property type="entry name" value="Ankyrin repeat"/>
    <property type="match status" value="1"/>
</dbReference>
<dbReference type="InterPro" id="IPR036770">
    <property type="entry name" value="Ankyrin_rpt-contain_sf"/>
</dbReference>
<feature type="region of interest" description="Disordered" evidence="8">
    <location>
        <begin position="362"/>
        <end position="382"/>
    </location>
</feature>
<evidence type="ECO:0000256" key="7">
    <source>
        <dbReference type="PROSITE-ProRule" id="PRU00023"/>
    </source>
</evidence>
<accession>A0ABQ4XA85</accession>
<keyword evidence="6 9" id="KW-0472">Membrane</keyword>
<organism evidence="11 12">
    <name type="scientific">Tanacetum coccineum</name>
    <dbReference type="NCBI Taxonomy" id="301880"/>
    <lineage>
        <taxon>Eukaryota</taxon>
        <taxon>Viridiplantae</taxon>
        <taxon>Streptophyta</taxon>
        <taxon>Embryophyta</taxon>
        <taxon>Tracheophyta</taxon>
        <taxon>Spermatophyta</taxon>
        <taxon>Magnoliopsida</taxon>
        <taxon>eudicotyledons</taxon>
        <taxon>Gunneridae</taxon>
        <taxon>Pentapetalae</taxon>
        <taxon>asterids</taxon>
        <taxon>campanulids</taxon>
        <taxon>Asterales</taxon>
        <taxon>Asteraceae</taxon>
        <taxon>Asteroideae</taxon>
        <taxon>Anthemideae</taxon>
        <taxon>Anthemidinae</taxon>
        <taxon>Tanacetum</taxon>
    </lineage>
</organism>
<keyword evidence="2 9" id="KW-0812">Transmembrane</keyword>
<keyword evidence="4 9" id="KW-1133">Transmembrane helix</keyword>
<evidence type="ECO:0000256" key="9">
    <source>
        <dbReference type="SAM" id="Phobius"/>
    </source>
</evidence>
<feature type="transmembrane region" description="Helical" evidence="9">
    <location>
        <begin position="513"/>
        <end position="538"/>
    </location>
</feature>
<dbReference type="Pfam" id="PF12796">
    <property type="entry name" value="Ank_2"/>
    <property type="match status" value="2"/>
</dbReference>
<comment type="caution">
    <text evidence="11">The sequence shown here is derived from an EMBL/GenBank/DDBJ whole genome shotgun (WGS) entry which is preliminary data.</text>
</comment>
<keyword evidence="12" id="KW-1185">Reference proteome</keyword>
<reference evidence="11" key="2">
    <citation type="submission" date="2022-01" db="EMBL/GenBank/DDBJ databases">
        <authorList>
            <person name="Yamashiro T."/>
            <person name="Shiraishi A."/>
            <person name="Satake H."/>
            <person name="Nakayama K."/>
        </authorList>
    </citation>
    <scope>NUCLEOTIDE SEQUENCE</scope>
</reference>
<keyword evidence="5 7" id="KW-0040">ANK repeat</keyword>
<comment type="subcellular location">
    <subcellularLocation>
        <location evidence="1">Membrane</location>
        <topology evidence="1">Multi-pass membrane protein</topology>
    </subcellularLocation>
</comment>
<proteinExistence type="predicted"/>
<gene>
    <name evidence="11" type="ORF">Tco_0656963</name>
</gene>
<feature type="repeat" description="ANK" evidence="7">
    <location>
        <begin position="205"/>
        <end position="223"/>
    </location>
</feature>
<evidence type="ECO:0000259" key="10">
    <source>
        <dbReference type="Pfam" id="PF13962"/>
    </source>
</evidence>
<reference evidence="11" key="1">
    <citation type="journal article" date="2022" name="Int. J. Mol. Sci.">
        <title>Draft Genome of Tanacetum Coccineum: Genomic Comparison of Closely Related Tanacetum-Family Plants.</title>
        <authorList>
            <person name="Yamashiro T."/>
            <person name="Shiraishi A."/>
            <person name="Nakayama K."/>
            <person name="Satake H."/>
        </authorList>
    </citation>
    <scope>NUCLEOTIDE SEQUENCE</scope>
</reference>
<dbReference type="PANTHER" id="PTHR24186:SF38">
    <property type="entry name" value="ANKYRIN REPEAT FAMILY PROTEIN"/>
    <property type="match status" value="1"/>
</dbReference>
<dbReference type="EMBL" id="BQNB010009341">
    <property type="protein sequence ID" value="GJS62179.1"/>
    <property type="molecule type" value="Genomic_DNA"/>
</dbReference>
<evidence type="ECO:0000256" key="4">
    <source>
        <dbReference type="ARBA" id="ARBA00022989"/>
    </source>
</evidence>
<evidence type="ECO:0000313" key="12">
    <source>
        <dbReference type="Proteomes" id="UP001151760"/>
    </source>
</evidence>
<dbReference type="InterPro" id="IPR026961">
    <property type="entry name" value="PGG_dom"/>
</dbReference>
<feature type="repeat" description="ANK" evidence="7">
    <location>
        <begin position="71"/>
        <end position="103"/>
    </location>
</feature>
<dbReference type="SMART" id="SM00248">
    <property type="entry name" value="ANK"/>
    <property type="match status" value="7"/>
</dbReference>
<evidence type="ECO:0000256" key="2">
    <source>
        <dbReference type="ARBA" id="ARBA00022692"/>
    </source>
</evidence>
<dbReference type="Pfam" id="PF13962">
    <property type="entry name" value="PGG"/>
    <property type="match status" value="1"/>
</dbReference>
<feature type="repeat" description="ANK" evidence="7">
    <location>
        <begin position="171"/>
        <end position="192"/>
    </location>
</feature>
<keyword evidence="3" id="KW-0677">Repeat</keyword>
<feature type="domain" description="PGG" evidence="10">
    <location>
        <begin position="389"/>
        <end position="500"/>
    </location>
</feature>
<evidence type="ECO:0000256" key="1">
    <source>
        <dbReference type="ARBA" id="ARBA00004141"/>
    </source>
</evidence>
<evidence type="ECO:0000256" key="3">
    <source>
        <dbReference type="ARBA" id="ARBA00022737"/>
    </source>
</evidence>